<feature type="transmembrane region" description="Helical" evidence="1">
    <location>
        <begin position="20"/>
        <end position="40"/>
    </location>
</feature>
<feature type="transmembrane region" description="Helical" evidence="1">
    <location>
        <begin position="174"/>
        <end position="196"/>
    </location>
</feature>
<protein>
    <recommendedName>
        <fullName evidence="4">ABC transporter permease</fullName>
    </recommendedName>
</protein>
<dbReference type="EMBL" id="PEZI01000071">
    <property type="protein sequence ID" value="PIS14293.1"/>
    <property type="molecule type" value="Genomic_DNA"/>
</dbReference>
<dbReference type="Pfam" id="PF06182">
    <property type="entry name" value="ABC2_membrane_6"/>
    <property type="match status" value="1"/>
</dbReference>
<evidence type="ECO:0000313" key="3">
    <source>
        <dbReference type="Proteomes" id="UP000230775"/>
    </source>
</evidence>
<feature type="transmembrane region" description="Helical" evidence="1">
    <location>
        <begin position="52"/>
        <end position="68"/>
    </location>
</feature>
<keyword evidence="1" id="KW-1133">Transmembrane helix</keyword>
<gene>
    <name evidence="2" type="ORF">COT64_03400</name>
</gene>
<sequence>MRKYWAVFKINWQKSIEYRADVIGHLGMGLITFIVMYYIWSAVLKGGRTFNGYTLSSMMTYVILTRFVHFTMRSNTARQMGEEIKEGKLSIYLVKPVNYLKLWFSIFWADRLFEIIVRLGMLLTISVFFSKVVEFYGIGRFFLFLLFLFVSLIINFLINIFLACLTFWATDIQFVRTSIVMVFQFLAGSTIPLDVLPKSIKTVSLWLPFQFTAFFPIKVYQGSLTLSATIRGVILALAWIIVMFCAVIYIWGKGIKKYEATGQ</sequence>
<proteinExistence type="predicted"/>
<dbReference type="PANTHER" id="PTHR36832">
    <property type="entry name" value="SLR1174 PROTEIN-RELATED"/>
    <property type="match status" value="1"/>
</dbReference>
<keyword evidence="1" id="KW-0812">Transmembrane</keyword>
<evidence type="ECO:0000313" key="2">
    <source>
        <dbReference type="EMBL" id="PIS14293.1"/>
    </source>
</evidence>
<dbReference type="PANTHER" id="PTHR36832:SF1">
    <property type="entry name" value="SLR1174 PROTEIN"/>
    <property type="match status" value="1"/>
</dbReference>
<feature type="transmembrane region" description="Helical" evidence="1">
    <location>
        <begin position="232"/>
        <end position="251"/>
    </location>
</feature>
<dbReference type="InterPro" id="IPR010390">
    <property type="entry name" value="ABC-2_transporter-like"/>
</dbReference>
<dbReference type="AlphaFoldDB" id="A0A2H0WNS7"/>
<dbReference type="Proteomes" id="UP000230775">
    <property type="component" value="Unassembled WGS sequence"/>
</dbReference>
<comment type="caution">
    <text evidence="2">The sequence shown here is derived from an EMBL/GenBank/DDBJ whole genome shotgun (WGS) entry which is preliminary data.</text>
</comment>
<evidence type="ECO:0008006" key="4">
    <source>
        <dbReference type="Google" id="ProtNLM"/>
    </source>
</evidence>
<evidence type="ECO:0000256" key="1">
    <source>
        <dbReference type="SAM" id="Phobius"/>
    </source>
</evidence>
<feature type="transmembrane region" description="Helical" evidence="1">
    <location>
        <begin position="115"/>
        <end position="134"/>
    </location>
</feature>
<reference evidence="3" key="1">
    <citation type="submission" date="2017-09" db="EMBL/GenBank/DDBJ databases">
        <title>Depth-based differentiation of microbial function through sediment-hosted aquifers and enrichment of novel symbionts in the deep terrestrial subsurface.</title>
        <authorList>
            <person name="Probst A.J."/>
            <person name="Ladd B."/>
            <person name="Jarett J.K."/>
            <person name="Geller-Mcgrath D.E."/>
            <person name="Sieber C.M.K."/>
            <person name="Emerson J.B."/>
            <person name="Anantharaman K."/>
            <person name="Thomas B.C."/>
            <person name="Malmstrom R."/>
            <person name="Stieglmeier M."/>
            <person name="Klingl A."/>
            <person name="Woyke T."/>
            <person name="Ryan C.M."/>
            <person name="Banfield J.F."/>
        </authorList>
    </citation>
    <scope>NUCLEOTIDE SEQUENCE [LARGE SCALE GENOMIC DNA]</scope>
</reference>
<organism evidence="2 3">
    <name type="scientific">Candidatus Shapirobacteria bacterium CG09_land_8_20_14_0_10_39_12</name>
    <dbReference type="NCBI Taxonomy" id="1974885"/>
    <lineage>
        <taxon>Bacteria</taxon>
        <taxon>Candidatus Shapironibacteriota</taxon>
    </lineage>
</organism>
<feature type="transmembrane region" description="Helical" evidence="1">
    <location>
        <begin position="141"/>
        <end position="168"/>
    </location>
</feature>
<keyword evidence="1" id="KW-0472">Membrane</keyword>
<name>A0A2H0WNS7_9BACT</name>
<accession>A0A2H0WNS7</accession>